<feature type="compositionally biased region" description="Polar residues" evidence="1">
    <location>
        <begin position="121"/>
        <end position="135"/>
    </location>
</feature>
<gene>
    <name evidence="3" type="ORF">P154DRAFT_539536</name>
</gene>
<name>A0A6A5WA15_9PLEO</name>
<dbReference type="OrthoDB" id="3783633at2759"/>
<feature type="chain" id="PRO_5025572930" evidence="2">
    <location>
        <begin position="19"/>
        <end position="183"/>
    </location>
</feature>
<evidence type="ECO:0000313" key="3">
    <source>
        <dbReference type="EMBL" id="KAF1994466.1"/>
    </source>
</evidence>
<proteinExistence type="predicted"/>
<accession>A0A6A5WA15</accession>
<evidence type="ECO:0000313" key="4">
    <source>
        <dbReference type="Proteomes" id="UP000799779"/>
    </source>
</evidence>
<keyword evidence="2" id="KW-0732">Signal</keyword>
<dbReference type="AlphaFoldDB" id="A0A6A5WA15"/>
<organism evidence="3 4">
    <name type="scientific">Amniculicola lignicola CBS 123094</name>
    <dbReference type="NCBI Taxonomy" id="1392246"/>
    <lineage>
        <taxon>Eukaryota</taxon>
        <taxon>Fungi</taxon>
        <taxon>Dikarya</taxon>
        <taxon>Ascomycota</taxon>
        <taxon>Pezizomycotina</taxon>
        <taxon>Dothideomycetes</taxon>
        <taxon>Pleosporomycetidae</taxon>
        <taxon>Pleosporales</taxon>
        <taxon>Amniculicolaceae</taxon>
        <taxon>Amniculicola</taxon>
    </lineage>
</organism>
<feature type="region of interest" description="Disordered" evidence="1">
    <location>
        <begin position="121"/>
        <end position="140"/>
    </location>
</feature>
<feature type="signal peptide" evidence="2">
    <location>
        <begin position="1"/>
        <end position="18"/>
    </location>
</feature>
<dbReference type="Proteomes" id="UP000799779">
    <property type="component" value="Unassembled WGS sequence"/>
</dbReference>
<dbReference type="EMBL" id="ML977659">
    <property type="protein sequence ID" value="KAF1994466.1"/>
    <property type="molecule type" value="Genomic_DNA"/>
</dbReference>
<evidence type="ECO:0000256" key="1">
    <source>
        <dbReference type="SAM" id="MobiDB-lite"/>
    </source>
</evidence>
<sequence length="183" mass="19397">MKSHIFATVLSFLSFTTAELVPALRWDSPGTKIDARQSKNPLLGKRQTCDLNYPLTCSAIDGDTLCMATDEICCQWISTSGTYPFLCAASYPYCCPPINGMPQCGTDATCGSGGFNPQSSHGVVTETFGPTPTQKSTSVTPLPPTVVQTVVATSTKNMAQRLDSRAIEGGILVTVLLGVLVII</sequence>
<reference evidence="3" key="1">
    <citation type="journal article" date="2020" name="Stud. Mycol.">
        <title>101 Dothideomycetes genomes: a test case for predicting lifestyles and emergence of pathogens.</title>
        <authorList>
            <person name="Haridas S."/>
            <person name="Albert R."/>
            <person name="Binder M."/>
            <person name="Bloem J."/>
            <person name="Labutti K."/>
            <person name="Salamov A."/>
            <person name="Andreopoulos B."/>
            <person name="Baker S."/>
            <person name="Barry K."/>
            <person name="Bills G."/>
            <person name="Bluhm B."/>
            <person name="Cannon C."/>
            <person name="Castanera R."/>
            <person name="Culley D."/>
            <person name="Daum C."/>
            <person name="Ezra D."/>
            <person name="Gonzalez J."/>
            <person name="Henrissat B."/>
            <person name="Kuo A."/>
            <person name="Liang C."/>
            <person name="Lipzen A."/>
            <person name="Lutzoni F."/>
            <person name="Magnuson J."/>
            <person name="Mondo S."/>
            <person name="Nolan M."/>
            <person name="Ohm R."/>
            <person name="Pangilinan J."/>
            <person name="Park H.-J."/>
            <person name="Ramirez L."/>
            <person name="Alfaro M."/>
            <person name="Sun H."/>
            <person name="Tritt A."/>
            <person name="Yoshinaga Y."/>
            <person name="Zwiers L.-H."/>
            <person name="Turgeon B."/>
            <person name="Goodwin S."/>
            <person name="Spatafora J."/>
            <person name="Crous P."/>
            <person name="Grigoriev I."/>
        </authorList>
    </citation>
    <scope>NUCLEOTIDE SEQUENCE</scope>
    <source>
        <strain evidence="3">CBS 123094</strain>
    </source>
</reference>
<keyword evidence="4" id="KW-1185">Reference proteome</keyword>
<protein>
    <submittedName>
        <fullName evidence="3">Uncharacterized protein</fullName>
    </submittedName>
</protein>
<evidence type="ECO:0000256" key="2">
    <source>
        <dbReference type="SAM" id="SignalP"/>
    </source>
</evidence>